<dbReference type="InterPro" id="IPR038637">
    <property type="entry name" value="NPCBM_sf"/>
</dbReference>
<evidence type="ECO:0000259" key="2">
    <source>
        <dbReference type="Pfam" id="PF04773"/>
    </source>
</evidence>
<proteinExistence type="predicted"/>
<dbReference type="EMBL" id="CP021023">
    <property type="protein sequence ID" value="ARN56545.1"/>
    <property type="molecule type" value="Genomic_DNA"/>
</dbReference>
<dbReference type="InterPro" id="IPR008979">
    <property type="entry name" value="Galactose-bd-like_sf"/>
</dbReference>
<dbReference type="RefSeq" id="WP_085755235.1">
    <property type="nucleotide sequence ID" value="NZ_CP021023.1"/>
</dbReference>
<organism evidence="4 5">
    <name type="scientific">Sedimentisphaera salicampi</name>
    <dbReference type="NCBI Taxonomy" id="1941349"/>
    <lineage>
        <taxon>Bacteria</taxon>
        <taxon>Pseudomonadati</taxon>
        <taxon>Planctomycetota</taxon>
        <taxon>Phycisphaerae</taxon>
        <taxon>Sedimentisphaerales</taxon>
        <taxon>Sedimentisphaeraceae</taxon>
        <taxon>Sedimentisphaera</taxon>
    </lineage>
</organism>
<dbReference type="PANTHER" id="PTHR30273:SF2">
    <property type="entry name" value="PROTEIN FECR"/>
    <property type="match status" value="1"/>
</dbReference>
<dbReference type="InterPro" id="IPR012373">
    <property type="entry name" value="Ferrdict_sens_TM"/>
</dbReference>
<evidence type="ECO:0000313" key="5">
    <source>
        <dbReference type="Proteomes" id="UP000193334"/>
    </source>
</evidence>
<dbReference type="STRING" id="1941349.STSP1_00928"/>
<dbReference type="InterPro" id="IPR013222">
    <property type="entry name" value="Glyco_hyd_98_carb-bd"/>
</dbReference>
<evidence type="ECO:0000313" key="4">
    <source>
        <dbReference type="EMBL" id="ARN56545.1"/>
    </source>
</evidence>
<feature type="transmembrane region" description="Helical" evidence="1">
    <location>
        <begin position="119"/>
        <end position="138"/>
    </location>
</feature>
<dbReference type="PANTHER" id="PTHR30273">
    <property type="entry name" value="PERIPLASMIC SIGNAL SENSOR AND SIGMA FACTOR ACTIVATOR FECR-RELATED"/>
    <property type="match status" value="1"/>
</dbReference>
<sequence length="557" mass="61822">MDKKTAIELNFLLAGGMEGGLSGGQRSRLNELLEGSESARSYALEIFRISAGLKKSGKAAEAFQQRPGPEDFTQKFIMNNSIGSPELLRLGRQEPEEDQDQPAECDCGEQRRRVSIPNLILAACSAAALIFLLLWANLAPGSLPSEQVGVLSEVMDVRWAEDAENIPEKGDGVFSNSNPLTLNEGFVEIDLRSGVHLTIESPASFEVISDDQIELKYGNIYASVPKEAVGFQVTTENSKIIDLGTEFGVSQEISGDTEVHVSKGRTTFITRRFINTNNVEVLENTANRFDVSEGRILEVEFQEDKFARRIISEQNIIWRGQPIRLANTVSGGSGLNDINSKSDSIIPGTGEIASHLLLRNYGSNNAEMKDSHFEFHQVESSPFVDGVFVPNGSKGECKVSSKGDIFEDCPPTDGRFWTYICNTQSFDVDYRGKEKQRQRDNFRIISGFSGIFIHPNAGITFDLKPFREITEEKTFRFKFSTLVSPSDSPDNGEADFWVLTDGELRYKRENVTAEMETESEEIYIDENTEFLTLVTTGGESGNGNDRCIFEEPVLIAE</sequence>
<dbReference type="Proteomes" id="UP000193334">
    <property type="component" value="Chromosome"/>
</dbReference>
<dbReference type="KEGG" id="pbp:STSP1_00928"/>
<protein>
    <submittedName>
        <fullName evidence="4">FecR protein</fullName>
    </submittedName>
</protein>
<reference evidence="5" key="1">
    <citation type="submission" date="2017-04" db="EMBL/GenBank/DDBJ databases">
        <title>Comparative genomics and description of representatives of a novel lineage of planctomycetes thriving in anoxic sediments.</title>
        <authorList>
            <person name="Spring S."/>
            <person name="Bunk B."/>
            <person name="Sproer C."/>
        </authorList>
    </citation>
    <scope>NUCLEOTIDE SEQUENCE [LARGE SCALE GENOMIC DNA]</scope>
    <source>
        <strain evidence="5">ST-PulAB-D4</strain>
    </source>
</reference>
<evidence type="ECO:0000259" key="3">
    <source>
        <dbReference type="Pfam" id="PF08305"/>
    </source>
</evidence>
<feature type="domain" description="FecR protein" evidence="2">
    <location>
        <begin position="184"/>
        <end position="265"/>
    </location>
</feature>
<dbReference type="Gene3D" id="2.60.120.1060">
    <property type="entry name" value="NPCBM/NEW2 domain"/>
    <property type="match status" value="1"/>
</dbReference>
<keyword evidence="1" id="KW-0812">Transmembrane</keyword>
<dbReference type="AlphaFoldDB" id="A0A1W6LLB1"/>
<evidence type="ECO:0000256" key="1">
    <source>
        <dbReference type="SAM" id="Phobius"/>
    </source>
</evidence>
<dbReference type="GO" id="GO:0016989">
    <property type="term" value="F:sigma factor antagonist activity"/>
    <property type="evidence" value="ECO:0007669"/>
    <property type="project" value="TreeGrafter"/>
</dbReference>
<dbReference type="Pfam" id="PF04773">
    <property type="entry name" value="FecR"/>
    <property type="match status" value="1"/>
</dbReference>
<dbReference type="Gene3D" id="2.60.120.1440">
    <property type="match status" value="1"/>
</dbReference>
<keyword evidence="1" id="KW-1133">Transmembrane helix</keyword>
<keyword evidence="1" id="KW-0472">Membrane</keyword>
<name>A0A1W6LLB1_9BACT</name>
<gene>
    <name evidence="4" type="ORF">STSP1_00928</name>
</gene>
<keyword evidence="5" id="KW-1185">Reference proteome</keyword>
<accession>A0A1W6LLB1</accession>
<feature type="domain" description="Glycosyl hydrolase family 98 putative carbohydrate-binding module" evidence="3">
    <location>
        <begin position="478"/>
        <end position="552"/>
    </location>
</feature>
<dbReference type="Pfam" id="PF08305">
    <property type="entry name" value="NPCBM"/>
    <property type="match status" value="1"/>
</dbReference>
<dbReference type="InterPro" id="IPR006860">
    <property type="entry name" value="FecR"/>
</dbReference>
<dbReference type="SUPFAM" id="SSF49785">
    <property type="entry name" value="Galactose-binding domain-like"/>
    <property type="match status" value="1"/>
</dbReference>